<dbReference type="InterPro" id="IPR008979">
    <property type="entry name" value="Galactose-bd-like_sf"/>
</dbReference>
<dbReference type="InterPro" id="IPR013857">
    <property type="entry name" value="NADH-UbQ_OxRdtase-assoc_prot30"/>
</dbReference>
<reference evidence="4" key="1">
    <citation type="submission" date="2025-08" db="UniProtKB">
        <authorList>
            <consortium name="RefSeq"/>
        </authorList>
    </citation>
    <scope>IDENTIFICATION</scope>
    <source>
        <tissue evidence="4">Thorax and Abdomen</tissue>
    </source>
</reference>
<protein>
    <submittedName>
        <fullName evidence="4">Uncharacterized protein LOC107225986</fullName>
    </submittedName>
</protein>
<organism evidence="4">
    <name type="scientific">Neodiprion lecontei</name>
    <name type="common">Redheaded pine sawfly</name>
    <dbReference type="NCBI Taxonomy" id="441921"/>
    <lineage>
        <taxon>Eukaryota</taxon>
        <taxon>Metazoa</taxon>
        <taxon>Ecdysozoa</taxon>
        <taxon>Arthropoda</taxon>
        <taxon>Hexapoda</taxon>
        <taxon>Insecta</taxon>
        <taxon>Pterygota</taxon>
        <taxon>Neoptera</taxon>
        <taxon>Endopterygota</taxon>
        <taxon>Hymenoptera</taxon>
        <taxon>Tenthredinoidea</taxon>
        <taxon>Diprionidae</taxon>
        <taxon>Diprioninae</taxon>
        <taxon>Neodiprion</taxon>
    </lineage>
</organism>
<keyword evidence="3" id="KW-1185">Reference proteome</keyword>
<evidence type="ECO:0000313" key="3">
    <source>
        <dbReference type="Proteomes" id="UP000829291"/>
    </source>
</evidence>
<name>A0A6J0C6B7_NEOLC</name>
<dbReference type="AlphaFoldDB" id="A0A6J0C6B7"/>
<evidence type="ECO:0000313" key="4">
    <source>
        <dbReference type="RefSeq" id="XP_015522128.1"/>
    </source>
</evidence>
<dbReference type="Pfam" id="PF08547">
    <property type="entry name" value="CIA30"/>
    <property type="match status" value="1"/>
</dbReference>
<dbReference type="KEGG" id="nlo:107225986"/>
<dbReference type="RefSeq" id="XP_015522128.1">
    <property type="nucleotide sequence ID" value="XM_015666642.2"/>
</dbReference>
<dbReference type="SUPFAM" id="SSF49785">
    <property type="entry name" value="Galactose-binding domain-like"/>
    <property type="match status" value="1"/>
</dbReference>
<dbReference type="GeneID" id="107225986"/>
<comment type="similarity">
    <text evidence="1">Belongs to the CIA30 family.</text>
</comment>
<proteinExistence type="inferred from homology"/>
<dbReference type="PANTHER" id="PTHR13194">
    <property type="entry name" value="COMPLEX I INTERMEDIATE-ASSOCIATED PROTEIN 30"/>
    <property type="match status" value="1"/>
</dbReference>
<evidence type="ECO:0000259" key="2">
    <source>
        <dbReference type="Pfam" id="PF08547"/>
    </source>
</evidence>
<evidence type="ECO:0000256" key="1">
    <source>
        <dbReference type="ARBA" id="ARBA00007884"/>
    </source>
</evidence>
<dbReference type="PANTHER" id="PTHR13194:SF19">
    <property type="entry name" value="NAD(P)-BINDING ROSSMANN-FOLD SUPERFAMILY PROTEIN"/>
    <property type="match status" value="1"/>
</dbReference>
<accession>A0A6J0C6B7</accession>
<dbReference type="Proteomes" id="UP000829291">
    <property type="component" value="Chromosome 2"/>
</dbReference>
<feature type="domain" description="NADH:ubiquinone oxidoreductase intermediate-associated protein 30" evidence="2">
    <location>
        <begin position="13"/>
        <end position="181"/>
    </location>
</feature>
<dbReference type="OrthoDB" id="426386at2759"/>
<gene>
    <name evidence="4" type="primary">LOC107225986</name>
</gene>
<dbReference type="InParanoid" id="A0A6J0C6B7"/>
<sequence length="192" mass="21070">MVATASGTVQILFDFTRGSDQAGSWSEHSDTVKPSGMSKAVMVTQKTQQFQRAILFTLFNPQPNGSGFASVRCDTSFDLSEFNSITVRCRGQGINTKYKMLLRHKGLDKDSAVYGQIFAAPEKEFATVRLPLAEFKPYHRGMELSLQTNPLDVTSITNVGLKVDNGQYLPENQPGVAALEIDWIKATKSAAT</sequence>
<dbReference type="InterPro" id="IPR039131">
    <property type="entry name" value="NDUFAF1"/>
</dbReference>